<reference evidence="3" key="1">
    <citation type="journal article" date="2017" name="J. Phycol.">
        <title>Analysis of chloroplast genomes and a supermatrix inform reclassification of the Rhodomelaceae (Rhodophyta).</title>
        <authorList>
            <person name="Diaz-Tapia P."/>
            <person name="Maggs C.A."/>
            <person name="West J.A."/>
            <person name="Verbruggen H."/>
        </authorList>
    </citation>
    <scope>NUCLEOTIDE SEQUENCE</scope>
    <source>
        <strain evidence="3">PD1024</strain>
    </source>
</reference>
<keyword evidence="1" id="KW-0472">Membrane</keyword>
<keyword evidence="3" id="KW-0150">Chloroplast</keyword>
<dbReference type="EMBL" id="MF101442">
    <property type="protein sequence ID" value="ARW66505.1"/>
    <property type="molecule type" value="Genomic_DNA"/>
</dbReference>
<dbReference type="CDD" id="cd00757">
    <property type="entry name" value="ThiF_MoeB_HesA_family"/>
    <property type="match status" value="1"/>
</dbReference>
<dbReference type="SUPFAM" id="SSF69572">
    <property type="entry name" value="Activating enzymes of the ubiquitin-like proteins"/>
    <property type="match status" value="1"/>
</dbReference>
<dbReference type="InterPro" id="IPR000594">
    <property type="entry name" value="ThiF_NAD_FAD-bd"/>
</dbReference>
<dbReference type="Gene3D" id="3.40.250.10">
    <property type="entry name" value="Rhodanese-like domain"/>
    <property type="match status" value="1"/>
</dbReference>
<dbReference type="GO" id="GO:0004792">
    <property type="term" value="F:thiosulfate-cyanide sulfurtransferase activity"/>
    <property type="evidence" value="ECO:0007669"/>
    <property type="project" value="TreeGrafter"/>
</dbReference>
<dbReference type="PANTHER" id="PTHR10953:SF102">
    <property type="entry name" value="ADENYLYLTRANSFERASE AND SULFURTRANSFERASE MOCS3"/>
    <property type="match status" value="1"/>
</dbReference>
<dbReference type="AlphaFoldDB" id="A0A1Z1ML34"/>
<dbReference type="GO" id="GO:0008146">
    <property type="term" value="F:sulfotransferase activity"/>
    <property type="evidence" value="ECO:0007669"/>
    <property type="project" value="TreeGrafter"/>
</dbReference>
<dbReference type="InterPro" id="IPR045886">
    <property type="entry name" value="ThiF/MoeB/HesA"/>
</dbReference>
<dbReference type="Pfam" id="PF00581">
    <property type="entry name" value="Rhodanese"/>
    <property type="match status" value="1"/>
</dbReference>
<dbReference type="CDD" id="cd00158">
    <property type="entry name" value="RHOD"/>
    <property type="match status" value="1"/>
</dbReference>
<dbReference type="InterPro" id="IPR001763">
    <property type="entry name" value="Rhodanese-like_dom"/>
</dbReference>
<dbReference type="Gene3D" id="3.40.50.720">
    <property type="entry name" value="NAD(P)-binding Rossmann-like Domain"/>
    <property type="match status" value="1"/>
</dbReference>
<dbReference type="GO" id="GO:0016779">
    <property type="term" value="F:nucleotidyltransferase activity"/>
    <property type="evidence" value="ECO:0007669"/>
    <property type="project" value="TreeGrafter"/>
</dbReference>
<dbReference type="PROSITE" id="PS50206">
    <property type="entry name" value="RHODANESE_3"/>
    <property type="match status" value="1"/>
</dbReference>
<dbReference type="Pfam" id="PF00899">
    <property type="entry name" value="ThiF"/>
    <property type="match status" value="1"/>
</dbReference>
<organism evidence="3">
    <name type="scientific">Thuretia quercifolia</name>
    <dbReference type="NCBI Taxonomy" id="189650"/>
    <lineage>
        <taxon>Eukaryota</taxon>
        <taxon>Rhodophyta</taxon>
        <taxon>Florideophyceae</taxon>
        <taxon>Rhodymeniophycidae</taxon>
        <taxon>Ceramiales</taxon>
        <taxon>Dasyaceae</taxon>
        <taxon>Thuretia</taxon>
    </lineage>
</organism>
<proteinExistence type="predicted"/>
<keyword evidence="1" id="KW-0812">Transmembrane</keyword>
<evidence type="ECO:0000313" key="3">
    <source>
        <dbReference type="EMBL" id="ARW66505.1"/>
    </source>
</evidence>
<evidence type="ECO:0000259" key="2">
    <source>
        <dbReference type="PROSITE" id="PS50206"/>
    </source>
</evidence>
<keyword evidence="1" id="KW-1133">Transmembrane helix</keyword>
<name>A0A1Z1ML34_9FLOR</name>
<feature type="transmembrane region" description="Helical" evidence="1">
    <location>
        <begin position="41"/>
        <end position="67"/>
    </location>
</feature>
<evidence type="ECO:0000256" key="1">
    <source>
        <dbReference type="SAM" id="Phobius"/>
    </source>
</evidence>
<dbReference type="GO" id="GO:0005829">
    <property type="term" value="C:cytosol"/>
    <property type="evidence" value="ECO:0007669"/>
    <property type="project" value="TreeGrafter"/>
</dbReference>
<dbReference type="SUPFAM" id="SSF52821">
    <property type="entry name" value="Rhodanese/Cell cycle control phosphatase"/>
    <property type="match status" value="1"/>
</dbReference>
<gene>
    <name evidence="3" type="primary">moeB</name>
</gene>
<dbReference type="InterPro" id="IPR036873">
    <property type="entry name" value="Rhodanese-like_dom_sf"/>
</dbReference>
<dbReference type="RefSeq" id="YP_009397319.1">
    <property type="nucleotide sequence ID" value="NC_035286.1"/>
</dbReference>
<dbReference type="GO" id="GO:0008641">
    <property type="term" value="F:ubiquitin-like modifier activating enzyme activity"/>
    <property type="evidence" value="ECO:0007669"/>
    <property type="project" value="InterPro"/>
</dbReference>
<geneLocation type="chloroplast" evidence="3"/>
<dbReference type="InterPro" id="IPR035985">
    <property type="entry name" value="Ubiquitin-activating_enz"/>
</dbReference>
<dbReference type="PANTHER" id="PTHR10953">
    <property type="entry name" value="UBIQUITIN-ACTIVATING ENZYME E1"/>
    <property type="match status" value="1"/>
</dbReference>
<dbReference type="GeneID" id="33359656"/>
<keyword evidence="3" id="KW-0934">Plastid</keyword>
<accession>A0A1Z1ML34</accession>
<protein>
    <submittedName>
        <fullName evidence="3">Molybdopterin biosynthesis protein</fullName>
    </submittedName>
</protein>
<sequence length="356" mass="41224">MLNPNINKIELLTEEYILYAKHLTIKNVGLNGQKRLKKSKVLIIGAGGLGCPILLYLVTSGLGYIGIVDNDLIEKSNLNRQILYKANNLKKLKVECAKENLKEINPNCKIITHSYKLNKINALEIIQYYDIIIDATDSFKTRYTIDDTCHKLHKIHIYGAVQQFDNQISVFNYKNSTRYSIMYPKNLQLQDNSCNNNGILGINTGYTGILQSIEVIKIILGIGNIIYNKLHINNILNKSTLVKKIKIRYSYSLKKENKNKKYLYNLISISELKFLELQSKNRIIIIDIREIYEVSKNKIKYSINIPLKSFKDKKTLKFIQKKSYNKQIIIYCSKIYRSLVASNILKSQKMNHYILN</sequence>
<feature type="domain" description="Rhodanese" evidence="2">
    <location>
        <begin position="279"/>
        <end position="348"/>
    </location>
</feature>